<dbReference type="Proteomes" id="UP000006426">
    <property type="component" value="Plasmid pmppla107"/>
</dbReference>
<dbReference type="GeneID" id="39474312"/>
<evidence type="ECO:0000313" key="2">
    <source>
        <dbReference type="Proteomes" id="UP000006426"/>
    </source>
</evidence>
<reference evidence="1 2" key="1">
    <citation type="journal article" date="2011" name="PLoS Pathog.">
        <title>Dynamic evolution of pathogenicity revealed by sequencing and comparative genomics of 19 Pseudomonas syringae isolates.</title>
        <authorList>
            <person name="Baltrus D.A."/>
            <person name="Nishimura M.T."/>
            <person name="Romanchuk A."/>
            <person name="Chang J.H."/>
            <person name="Mukhtar M.S."/>
            <person name="Cherkis K."/>
            <person name="Roach J."/>
            <person name="Grant S.R."/>
            <person name="Jones C.D."/>
            <person name="Dangl J.L."/>
        </authorList>
    </citation>
    <scope>NUCLEOTIDE SEQUENCE [LARGE SCALE GENOMIC DNA]</scope>
    <source>
        <strain evidence="1 2">M301315</strain>
    </source>
</reference>
<evidence type="ECO:0000313" key="1">
    <source>
        <dbReference type="EMBL" id="AXH60329.1"/>
    </source>
</evidence>
<gene>
    <name evidence="1" type="ORF">PLA107_034675</name>
</gene>
<geneLocation type="plasmid" evidence="2">
    <name>pmppla107</name>
</geneLocation>
<dbReference type="AlphaFoldDB" id="A0AAD0PX20"/>
<dbReference type="EMBL" id="CP031226">
    <property type="protein sequence ID" value="AXH60329.1"/>
    <property type="molecule type" value="Genomic_DNA"/>
</dbReference>
<name>A0AAD0PX20_PSEAV</name>
<proteinExistence type="predicted"/>
<sequence>MQNPATSSRDVARLLESLEKHPEALGYLNKFENANPAAGAYKNPLWYRGLLEETILHHAGHGDGECLETLLYADIRLTVFERYQELMAESRVHACVEDAYSGRRKSSRTGTVFNKCLTQLVHNGDTELFEAKLSTLMSMGGRKLMAVPVNAATVRPEDFFFARDVGASPEKLGRFRFGIARLLDSGMVNILQHLIRPLDPALLTGAEKFREDVGKEKEQRYNYWQDYLKALVLGHKPGAHAPLGKLGIGASGAVFMTLRELVSVNDLDGVRKLSGTFDFAHVYATLDAAAPLRKDLSKTFHWERDNTIFSPVSLLNLALPKTKDGTHISETSAHQDFEMLDLLIETGLAPYLAQPPHKAYFAAAIASDLEKAPALFDAVYERARLNTLVDQLSDADLVGKAAGLGYVCASFYLKRVRESLDAENTVRTMLSKLGKGAQERIFEAPGFMARLGLTDEHRKYCSSDIVRSQMMAIDLGL</sequence>
<keyword evidence="1" id="KW-0614">Plasmid</keyword>
<dbReference type="RefSeq" id="WP_005742530.1">
    <property type="nucleotide sequence ID" value="NZ_CP031226.1"/>
</dbReference>
<accession>A0AAD0PX20</accession>
<protein>
    <submittedName>
        <fullName evidence="1">Uncharacterized protein</fullName>
    </submittedName>
</protein>
<organism evidence="1 2">
    <name type="scientific">Pseudomonas amygdali pv. lachrymans str. M301315</name>
    <dbReference type="NCBI Taxonomy" id="629260"/>
    <lineage>
        <taxon>Bacteria</taxon>
        <taxon>Pseudomonadati</taxon>
        <taxon>Pseudomonadota</taxon>
        <taxon>Gammaproteobacteria</taxon>
        <taxon>Pseudomonadales</taxon>
        <taxon>Pseudomonadaceae</taxon>
        <taxon>Pseudomonas</taxon>
        <taxon>Pseudomonas amygdali</taxon>
    </lineage>
</organism>